<dbReference type="PANTHER" id="PTHR12526:SF630">
    <property type="entry name" value="GLYCOSYLTRANSFERASE"/>
    <property type="match status" value="1"/>
</dbReference>
<reference evidence="2" key="1">
    <citation type="journal article" date="2021" name="PeerJ">
        <title>Extensive microbial diversity within the chicken gut microbiome revealed by metagenomics and culture.</title>
        <authorList>
            <person name="Gilroy R."/>
            <person name="Ravi A."/>
            <person name="Getino M."/>
            <person name="Pursley I."/>
            <person name="Horton D.L."/>
            <person name="Alikhan N.F."/>
            <person name="Baker D."/>
            <person name="Gharbi K."/>
            <person name="Hall N."/>
            <person name="Watson M."/>
            <person name="Adriaenssens E.M."/>
            <person name="Foster-Nyarko E."/>
            <person name="Jarju S."/>
            <person name="Secka A."/>
            <person name="Antonio M."/>
            <person name="Oren A."/>
            <person name="Chaudhuri R.R."/>
            <person name="La Ragione R."/>
            <person name="Hildebrand F."/>
            <person name="Pallen M.J."/>
        </authorList>
    </citation>
    <scope>NUCLEOTIDE SEQUENCE</scope>
    <source>
        <strain evidence="2">8470</strain>
    </source>
</reference>
<gene>
    <name evidence="2" type="ORF">H9928_12655</name>
</gene>
<name>A0A948TPS4_9BACT</name>
<dbReference type="EC" id="2.4.-.-" evidence="2"/>
<dbReference type="SUPFAM" id="SSF53756">
    <property type="entry name" value="UDP-Glycosyltransferase/glycogen phosphorylase"/>
    <property type="match status" value="1"/>
</dbReference>
<protein>
    <submittedName>
        <fullName evidence="2">Glycosyltransferase</fullName>
        <ecNumber evidence="2">2.4.-.-</ecNumber>
    </submittedName>
</protein>
<dbReference type="Pfam" id="PF00534">
    <property type="entry name" value="Glycos_transf_1"/>
    <property type="match status" value="1"/>
</dbReference>
<dbReference type="CDD" id="cd03801">
    <property type="entry name" value="GT4_PimA-like"/>
    <property type="match status" value="1"/>
</dbReference>
<dbReference type="InterPro" id="IPR001296">
    <property type="entry name" value="Glyco_trans_1"/>
</dbReference>
<accession>A0A948TPS4</accession>
<evidence type="ECO:0000259" key="1">
    <source>
        <dbReference type="Pfam" id="PF00534"/>
    </source>
</evidence>
<dbReference type="AlphaFoldDB" id="A0A948TPS4"/>
<dbReference type="GO" id="GO:0016757">
    <property type="term" value="F:glycosyltransferase activity"/>
    <property type="evidence" value="ECO:0007669"/>
    <property type="project" value="UniProtKB-KW"/>
</dbReference>
<dbReference type="Proteomes" id="UP000784286">
    <property type="component" value="Unassembled WGS sequence"/>
</dbReference>
<sequence>MKQINLYLLDINSTEDTTGVSRYLHVLQEGLRHYASVRVCRIVFQFSPRVTFVSIKELPEGKRQVIIPLPQHPDGTMNEPFWMEQYNKLAFGLIKQVFVDDGWHILHLHTLNLIDFALLVKNQVPNCRIVTHLHCIPWKGLYNRDTQRFNRLYKQFCIDGMQQQKASMAMSCHNELKAYEEADHIVCVTENGHRFITSLLGENVNVSVIYNGMPDLNLNDNACRRNDNQRVPFRLLYVGSISPSKGLVYILQALRMLQTEGYCLSLTVAGRGQSNYLETLRKEYADVEADFVGRISLAELKEYYQTCDVGVIASLQEQCSYVAIEMAMFALPIVTTGIDGLDEMFADEVNALKVPVNFSETEGLAVDVIRLKEQIKRLINNPLLRMKLEQNARKLYEEKFCLNTMVKKTLGIYQKVTMK</sequence>
<keyword evidence="2" id="KW-0808">Transferase</keyword>
<organism evidence="2 3">
    <name type="scientific">Candidatus Phocaeicola excrementipullorum</name>
    <dbReference type="NCBI Taxonomy" id="2838731"/>
    <lineage>
        <taxon>Bacteria</taxon>
        <taxon>Pseudomonadati</taxon>
        <taxon>Bacteroidota</taxon>
        <taxon>Bacteroidia</taxon>
        <taxon>Bacteroidales</taxon>
        <taxon>Bacteroidaceae</taxon>
        <taxon>Phocaeicola</taxon>
    </lineage>
</organism>
<evidence type="ECO:0000313" key="3">
    <source>
        <dbReference type="Proteomes" id="UP000784286"/>
    </source>
</evidence>
<comment type="caution">
    <text evidence="2">The sequence shown here is derived from an EMBL/GenBank/DDBJ whole genome shotgun (WGS) entry which is preliminary data.</text>
</comment>
<evidence type="ECO:0000313" key="2">
    <source>
        <dbReference type="EMBL" id="MBU3857358.1"/>
    </source>
</evidence>
<dbReference type="Gene3D" id="3.40.50.2000">
    <property type="entry name" value="Glycogen Phosphorylase B"/>
    <property type="match status" value="2"/>
</dbReference>
<proteinExistence type="predicted"/>
<dbReference type="EMBL" id="JAHLFJ010000114">
    <property type="protein sequence ID" value="MBU3857358.1"/>
    <property type="molecule type" value="Genomic_DNA"/>
</dbReference>
<reference evidence="2" key="2">
    <citation type="submission" date="2021-04" db="EMBL/GenBank/DDBJ databases">
        <authorList>
            <person name="Gilroy R."/>
        </authorList>
    </citation>
    <scope>NUCLEOTIDE SEQUENCE</scope>
    <source>
        <strain evidence="2">8470</strain>
    </source>
</reference>
<feature type="domain" description="Glycosyl transferase family 1" evidence="1">
    <location>
        <begin position="233"/>
        <end position="394"/>
    </location>
</feature>
<keyword evidence="2" id="KW-0328">Glycosyltransferase</keyword>
<dbReference type="PANTHER" id="PTHR12526">
    <property type="entry name" value="GLYCOSYLTRANSFERASE"/>
    <property type="match status" value="1"/>
</dbReference>